<name>A0RWG6_CENSY</name>
<dbReference type="EnsemblBacteria" id="ABK77683">
    <property type="protein sequence ID" value="ABK77683"/>
    <property type="gene ID" value="CENSYa_1052"/>
</dbReference>
<accession>A0RWG6</accession>
<dbReference type="HOGENOM" id="CLU_058982_1_0_2"/>
<sequence>MDALSIRRIALKKNLPRGVIERDYVLTNLLSVMVDFPKIDKMVFKGGTSLKKAYFEDFRYSEDLDFGCLEDVSEEFKDYLRHSIRKLDVDFAEIKPNKRKGKSSFKIMYNSIFRRAGADADTSAGGRLGVDIDMNLSGSVIIDPQNKQLLDHYPEFPGPYSMPTMSLEETMAEKVSALTHSRHARHLYDVVFLHSRGVPINMDMVNTKTKSEYEEDFDLDKLTTRIYEKKVGWAGGLKPFIPHSVPDFDDTVNYILKAVKEAMNEAPSGRPAAGPPSAPR</sequence>
<dbReference type="Pfam" id="PF08843">
    <property type="entry name" value="AbiEii"/>
    <property type="match status" value="1"/>
</dbReference>
<protein>
    <recommendedName>
        <fullName evidence="3">Nucleotidyl transferase AbiEii/AbiGii toxin family protein</fullName>
    </recommendedName>
</protein>
<dbReference type="STRING" id="414004.CENSYa_1052"/>
<proteinExistence type="predicted"/>
<evidence type="ECO:0008006" key="3">
    <source>
        <dbReference type="Google" id="ProtNLM"/>
    </source>
</evidence>
<reference evidence="1 2" key="1">
    <citation type="journal article" date="2006" name="Proc. Natl. Acad. Sci. U.S.A.">
        <title>Genomic analysis of the uncultivated marine crenarchaeote Cenarchaeum symbiosum.</title>
        <authorList>
            <person name="Hallam S.J."/>
            <person name="Konstantinidis K.T."/>
            <person name="Putnam N."/>
            <person name="Schleper C."/>
            <person name="Watanabe Y."/>
            <person name="Sugahara J."/>
            <person name="Preston C."/>
            <person name="de la Torre J."/>
            <person name="Richardson P.M."/>
            <person name="DeLong E.F."/>
        </authorList>
    </citation>
    <scope>NUCLEOTIDE SEQUENCE [LARGE SCALE GENOMIC DNA]</scope>
    <source>
        <strain evidence="2">A</strain>
    </source>
</reference>
<dbReference type="InterPro" id="IPR014942">
    <property type="entry name" value="AbiEii"/>
</dbReference>
<dbReference type="EMBL" id="DP000238">
    <property type="protein sequence ID" value="ABK77683.1"/>
    <property type="molecule type" value="Genomic_DNA"/>
</dbReference>
<dbReference type="Proteomes" id="UP000000758">
    <property type="component" value="Chromosome"/>
</dbReference>
<keyword evidence="2" id="KW-1185">Reference proteome</keyword>
<gene>
    <name evidence="1" type="ordered locus">CENSYa_1052</name>
</gene>
<dbReference type="Gene3D" id="3.10.450.620">
    <property type="entry name" value="JHP933, nucleotidyltransferase-like core domain"/>
    <property type="match status" value="1"/>
</dbReference>
<dbReference type="AlphaFoldDB" id="A0RWG6"/>
<evidence type="ECO:0000313" key="2">
    <source>
        <dbReference type="Proteomes" id="UP000000758"/>
    </source>
</evidence>
<organism evidence="1 2">
    <name type="scientific">Cenarchaeum symbiosum (strain A)</name>
    <dbReference type="NCBI Taxonomy" id="414004"/>
    <lineage>
        <taxon>Archaea</taxon>
        <taxon>Nitrososphaerota</taxon>
        <taxon>Candidatus Cenarchaeales</taxon>
        <taxon>Candidatus Cenarchaeaceae</taxon>
        <taxon>Candidatus Cenarchaeum</taxon>
    </lineage>
</organism>
<dbReference type="KEGG" id="csy:CENSYa_1052"/>
<evidence type="ECO:0000313" key="1">
    <source>
        <dbReference type="EMBL" id="ABK77683.1"/>
    </source>
</evidence>